<evidence type="ECO:0000313" key="1">
    <source>
        <dbReference type="EMBL" id="AYE61492.1"/>
    </source>
</evidence>
<name>A0A386RDS0_LACHE</name>
<sequence>MVSKYFDAQKYFQIASKLTNIDLEDICFGTKTKLLEHTQYSQVAIAVYEYVLYAWC</sequence>
<dbReference type="SUPFAM" id="SSF52151">
    <property type="entry name" value="FabD/lysophospholipase-like"/>
    <property type="match status" value="1"/>
</dbReference>
<protein>
    <submittedName>
        <fullName evidence="1">Malonyl-CoA-(Acyl-carrier-protein)transacylase</fullName>
    </submittedName>
</protein>
<dbReference type="InterPro" id="IPR016035">
    <property type="entry name" value="Acyl_Trfase/lysoPLipase"/>
</dbReference>
<proteinExistence type="predicted"/>
<dbReference type="Proteomes" id="UP000267794">
    <property type="component" value="Chromosome"/>
</dbReference>
<organism evidence="1 2">
    <name type="scientific">Lactobacillus helveticus</name>
    <name type="common">Lactobacillus suntoryeus</name>
    <dbReference type="NCBI Taxonomy" id="1587"/>
    <lineage>
        <taxon>Bacteria</taxon>
        <taxon>Bacillati</taxon>
        <taxon>Bacillota</taxon>
        <taxon>Bacilli</taxon>
        <taxon>Lactobacillales</taxon>
        <taxon>Lactobacillaceae</taxon>
        <taxon>Lactobacillus</taxon>
    </lineage>
</organism>
<dbReference type="GO" id="GO:0016740">
    <property type="term" value="F:transferase activity"/>
    <property type="evidence" value="ECO:0007669"/>
    <property type="project" value="InterPro"/>
</dbReference>
<evidence type="ECO:0000313" key="2">
    <source>
        <dbReference type="Proteomes" id="UP000267794"/>
    </source>
</evidence>
<dbReference type="Gene3D" id="3.40.366.10">
    <property type="entry name" value="Malonyl-Coenzyme A Acyl Carrier Protein, domain 2"/>
    <property type="match status" value="1"/>
</dbReference>
<reference evidence="1 2" key="1">
    <citation type="submission" date="2016-10" db="EMBL/GenBank/DDBJ databases">
        <title>Complete genomic sequencing of Lactobacillus helveticus LH99 and comparative genome analysis.</title>
        <authorList>
            <person name="Li N."/>
            <person name="You C."/>
            <person name="Liu Z."/>
        </authorList>
    </citation>
    <scope>NUCLEOTIDE SEQUENCE [LARGE SCALE GENOMIC DNA]</scope>
    <source>
        <strain evidence="1 2">LH99</strain>
    </source>
</reference>
<dbReference type="InterPro" id="IPR001227">
    <property type="entry name" value="Ac_transferase_dom_sf"/>
</dbReference>
<dbReference type="EMBL" id="CP017982">
    <property type="protein sequence ID" value="AYE61492.1"/>
    <property type="molecule type" value="Genomic_DNA"/>
</dbReference>
<accession>A0A386RDS0</accession>
<gene>
    <name evidence="1" type="ORF">BC335_1008</name>
</gene>
<dbReference type="AlphaFoldDB" id="A0A386RDS0"/>